<comment type="caution">
    <text evidence="4">The sequence shown here is derived from an EMBL/GenBank/DDBJ whole genome shotgun (WGS) entry which is preliminary data.</text>
</comment>
<dbReference type="InterPro" id="IPR017795">
    <property type="entry name" value="ABBA_NscD-like"/>
</dbReference>
<evidence type="ECO:0000256" key="2">
    <source>
        <dbReference type="ARBA" id="ARBA00022679"/>
    </source>
</evidence>
<evidence type="ECO:0008006" key="6">
    <source>
        <dbReference type="Google" id="ProtNLM"/>
    </source>
</evidence>
<proteinExistence type="inferred from homology"/>
<organism evidence="4 5">
    <name type="scientific">Venustampulla echinocandica</name>
    <dbReference type="NCBI Taxonomy" id="2656787"/>
    <lineage>
        <taxon>Eukaryota</taxon>
        <taxon>Fungi</taxon>
        <taxon>Dikarya</taxon>
        <taxon>Ascomycota</taxon>
        <taxon>Pezizomycotina</taxon>
        <taxon>Leotiomycetes</taxon>
        <taxon>Helotiales</taxon>
        <taxon>Pleuroascaceae</taxon>
        <taxon>Venustampulla</taxon>
    </lineage>
</organism>
<feature type="binding site" evidence="3">
    <location>
        <position position="349"/>
    </location>
    <ligand>
        <name>dimethylallyl diphosphate</name>
        <dbReference type="ChEBI" id="CHEBI:57623"/>
    </ligand>
</feature>
<feature type="binding site" evidence="3">
    <location>
        <position position="214"/>
    </location>
    <ligand>
        <name>dimethylallyl diphosphate</name>
        <dbReference type="ChEBI" id="CHEBI:57623"/>
    </ligand>
</feature>
<dbReference type="NCBIfam" id="TIGR03429">
    <property type="entry name" value="arom_pren_DMATS"/>
    <property type="match status" value="1"/>
</dbReference>
<dbReference type="CDD" id="cd13929">
    <property type="entry name" value="PT-DMATS_CymD"/>
    <property type="match status" value="1"/>
</dbReference>
<evidence type="ECO:0000256" key="3">
    <source>
        <dbReference type="PIRSR" id="PIRSR000509-1"/>
    </source>
</evidence>
<name>A0A370TN31_9HELO</name>
<reference evidence="4 5" key="1">
    <citation type="journal article" date="2018" name="IMA Fungus">
        <title>IMA Genome-F 9: Draft genome sequence of Annulohypoxylon stygium, Aspergillus mulundensis, Berkeleyomyces basicola (syn. Thielaviopsis basicola), Ceratocystis smalleyi, two Cercospora beticola strains, Coleophoma cylindrospora, Fusarium fracticaudum, Phialophora cf. hyalina, and Morchella septimelata.</title>
        <authorList>
            <person name="Wingfield B.D."/>
            <person name="Bills G.F."/>
            <person name="Dong Y."/>
            <person name="Huang W."/>
            <person name="Nel W.J."/>
            <person name="Swalarsk-Parry B.S."/>
            <person name="Vaghefi N."/>
            <person name="Wilken P.M."/>
            <person name="An Z."/>
            <person name="de Beer Z.W."/>
            <person name="De Vos L."/>
            <person name="Chen L."/>
            <person name="Duong T.A."/>
            <person name="Gao Y."/>
            <person name="Hammerbacher A."/>
            <person name="Kikkert J.R."/>
            <person name="Li Y."/>
            <person name="Li H."/>
            <person name="Li K."/>
            <person name="Li Q."/>
            <person name="Liu X."/>
            <person name="Ma X."/>
            <person name="Naidoo K."/>
            <person name="Pethybridge S.J."/>
            <person name="Sun J."/>
            <person name="Steenkamp E.T."/>
            <person name="van der Nest M.A."/>
            <person name="van Wyk S."/>
            <person name="Wingfield M.J."/>
            <person name="Xiong C."/>
            <person name="Yue Q."/>
            <person name="Zhang X."/>
        </authorList>
    </citation>
    <scope>NUCLEOTIDE SEQUENCE [LARGE SCALE GENOMIC DNA]</scope>
    <source>
        <strain evidence="4 5">BP 5553</strain>
    </source>
</reference>
<evidence type="ECO:0000256" key="1">
    <source>
        <dbReference type="ARBA" id="ARBA00010209"/>
    </source>
</evidence>
<evidence type="ECO:0000313" key="5">
    <source>
        <dbReference type="Proteomes" id="UP000254866"/>
    </source>
</evidence>
<gene>
    <name evidence="4" type="ORF">BP5553_04364</name>
</gene>
<feature type="binding site" evidence="3">
    <location>
        <position position="212"/>
    </location>
    <ligand>
        <name>dimethylallyl diphosphate</name>
        <dbReference type="ChEBI" id="CHEBI:57623"/>
    </ligand>
</feature>
<dbReference type="Proteomes" id="UP000254866">
    <property type="component" value="Unassembled WGS sequence"/>
</dbReference>
<comment type="similarity">
    <text evidence="1">Belongs to the tryptophan dimethylallyltransferase family.</text>
</comment>
<dbReference type="GO" id="GO:0016765">
    <property type="term" value="F:transferase activity, transferring alkyl or aryl (other than methyl) groups"/>
    <property type="evidence" value="ECO:0007669"/>
    <property type="project" value="InterPro"/>
</dbReference>
<dbReference type="PANTHER" id="PTHR40627:SF4">
    <property type="entry name" value="PRENYLTRANSFERASE ASQH1-RELATED"/>
    <property type="match status" value="1"/>
</dbReference>
<dbReference type="PANTHER" id="PTHR40627">
    <property type="entry name" value="INDOLE PRENYLTRANSFERASE TDIB-RELATED"/>
    <property type="match status" value="1"/>
</dbReference>
<dbReference type="OrthoDB" id="3354387at2759"/>
<keyword evidence="2" id="KW-0808">Transferase</keyword>
<protein>
    <recommendedName>
        <fullName evidence="6">Aromatic prenyltransferase (DMATS family)</fullName>
    </recommendedName>
</protein>
<dbReference type="AlphaFoldDB" id="A0A370TN31"/>
<feature type="binding site" evidence="3">
    <location>
        <position position="104"/>
    </location>
    <ligand>
        <name>L-tryptophan</name>
        <dbReference type="ChEBI" id="CHEBI:57912"/>
    </ligand>
</feature>
<dbReference type="Pfam" id="PF11991">
    <property type="entry name" value="Trp_DMAT"/>
    <property type="match status" value="1"/>
</dbReference>
<dbReference type="EMBL" id="NPIC01000003">
    <property type="protein sequence ID" value="RDL36931.1"/>
    <property type="molecule type" value="Genomic_DNA"/>
</dbReference>
<dbReference type="GeneID" id="43597213"/>
<feature type="binding site" evidence="3">
    <location>
        <position position="283"/>
    </location>
    <ligand>
        <name>dimethylallyl diphosphate</name>
        <dbReference type="ChEBI" id="CHEBI:57623"/>
    </ligand>
</feature>
<evidence type="ECO:0000313" key="4">
    <source>
        <dbReference type="EMBL" id="RDL36931.1"/>
    </source>
</evidence>
<feature type="binding site" evidence="3">
    <location>
        <position position="122"/>
    </location>
    <ligand>
        <name>dimethylallyl diphosphate</name>
        <dbReference type="ChEBI" id="CHEBI:57623"/>
    </ligand>
</feature>
<keyword evidence="5" id="KW-1185">Reference proteome</keyword>
<dbReference type="PIRSF" id="PIRSF000509">
    <property type="entry name" value="Trp_DMAT"/>
    <property type="match status" value="1"/>
</dbReference>
<dbReference type="GO" id="GO:0009820">
    <property type="term" value="P:alkaloid metabolic process"/>
    <property type="evidence" value="ECO:0007669"/>
    <property type="project" value="InterPro"/>
</dbReference>
<dbReference type="RefSeq" id="XP_031869587.1">
    <property type="nucleotide sequence ID" value="XM_032012987.1"/>
</dbReference>
<dbReference type="InterPro" id="IPR012148">
    <property type="entry name" value="ABBA_DMATS-like"/>
</dbReference>
<accession>A0A370TN31</accession>
<feature type="binding site" evidence="3">
    <location>
        <position position="281"/>
    </location>
    <ligand>
        <name>dimethylallyl diphosphate</name>
        <dbReference type="ChEBI" id="CHEBI:57623"/>
    </ligand>
</feature>
<sequence length="437" mass="49109">MAKGSRQVSQAWDQNCIQYHRPGDWMNMIVPQSEGDTSLNLTNSSAIPLFARLLREANYTTEAQYLHLLFFAILVIPELGPAPIAASGTPQWPSFMTDDGTPMEIGWDWGWRGSGNSKPTVRYSIEPIGQMAGTLEDPLNKFAGIRLMRRLQAVLPSTNLEWFDHFSAEFVNFDEGQDSSSVYNGYKLTQLESHNSRMFTAFDLDGTNLLVKSYFLPAFKAHHTGKSNLEVVIQAIETLPGYQEPNFRAFTMLREFIQSTKTASLEVEIFAIDCMKPAESRLKGLRGRLNGPRIDEGLNDLWELWNLVFDTGECASESAHLTYRGHRTAGILYYFEIRQGSDFPVPKIYLPVRHYGRNDYAVAQGLGTYLSRRGQKAAADGFIRALKNTFSTSRLEGTCGVQTYIGGTIKDSSLKLISYISPQVYENLSEVRLQNSS</sequence>